<keyword evidence="3" id="KW-1185">Reference proteome</keyword>
<gene>
    <name evidence="2" type="ORF">MPEAHAMD_6959</name>
</gene>
<dbReference type="AlphaFoldDB" id="A0AA37M950"/>
<comment type="caution">
    <text evidence="2">The sequence shown here is derived from an EMBL/GenBank/DDBJ whole genome shotgun (WGS) entry which is preliminary data.</text>
</comment>
<accession>A0AA37M950</accession>
<reference evidence="2" key="1">
    <citation type="journal article" date="2016" name="Front. Microbiol.">
        <title>Genome Sequence of the Piezophilic, Mesophilic Sulfate-Reducing Bacterium Desulfovibrio indicus J2T.</title>
        <authorList>
            <person name="Cao J."/>
            <person name="Maignien L."/>
            <person name="Shao Z."/>
            <person name="Alain K."/>
            <person name="Jebbar M."/>
        </authorList>
    </citation>
    <scope>NUCLEOTIDE SEQUENCE</scope>
    <source>
        <strain evidence="2">JCM 32048</strain>
    </source>
</reference>
<dbReference type="Pfam" id="PF06048">
    <property type="entry name" value="DUF927"/>
    <property type="match status" value="1"/>
</dbReference>
<evidence type="ECO:0000313" key="3">
    <source>
        <dbReference type="Proteomes" id="UP001055286"/>
    </source>
</evidence>
<reference evidence="2" key="2">
    <citation type="submission" date="2021-08" db="EMBL/GenBank/DDBJ databases">
        <authorList>
            <person name="Tani A."/>
            <person name="Ola A."/>
            <person name="Ogura Y."/>
            <person name="Katsura K."/>
            <person name="Hayashi T."/>
        </authorList>
    </citation>
    <scope>NUCLEOTIDE SEQUENCE</scope>
    <source>
        <strain evidence="2">JCM 32048</strain>
    </source>
</reference>
<sequence length="581" mass="64011">MSRLWLMAHFVMEGKPTMSNSDMRTRARVTTDRRPQVQSVALIEDIDTRRIQVKLRYRREAALGGGKENLIIDRSAVTTPGEVVKQLLDAGAALPRDQKQRLALVTAALARTPKKHHQVSARTGWHGRTFLTPGGAYGDAAGTLRFKGGDDQRGALWSKAGSAEAWQQALIEPCRASSYLVFALGAAYAAPLLRPLDEDEGVLFNFFGPSSTGKSLACRVGLSVAGRAGSTDLVTYDLTHRAFEEHCCKHNDGLLVLDEAGRQQGGQELRRDRQREIAFTLAGGVGQTRSRKAGRDPDLVNLTWRVIGLSTGEIPLESHQQSWRRADGERLRQIDVPVPSRERHGIFDRLAKAPDPTSAVALAKQVEDAISENYGAAFEPFIERVVAEQKRYGKRASAIVKKFIDKVGAAHNPWEARFARKFGFVLAGAILAAEADLAPFTTKDAQRAVRRIYHRARKAVFLAEEQADVVLELLRRALESGKRLPRVEGSEKLRKGLHGRAWGFCRVLPGAGEVVALIPDQFERLAGSQPAADAVLTVLQRRRVLVPGRDGKRHRQMRASGFGREGRSRWVCLSRSAVEGG</sequence>
<dbReference type="RefSeq" id="WP_238193676.1">
    <property type="nucleotide sequence ID" value="NZ_BPQJ01000078.1"/>
</dbReference>
<organism evidence="2 3">
    <name type="scientific">Methylobacterium frigidaeris</name>
    <dbReference type="NCBI Taxonomy" id="2038277"/>
    <lineage>
        <taxon>Bacteria</taxon>
        <taxon>Pseudomonadati</taxon>
        <taxon>Pseudomonadota</taxon>
        <taxon>Alphaproteobacteria</taxon>
        <taxon>Hyphomicrobiales</taxon>
        <taxon>Methylobacteriaceae</taxon>
        <taxon>Methylobacterium</taxon>
    </lineage>
</organism>
<evidence type="ECO:0000313" key="2">
    <source>
        <dbReference type="EMBL" id="GJD66761.1"/>
    </source>
</evidence>
<dbReference type="Proteomes" id="UP001055286">
    <property type="component" value="Unassembled WGS sequence"/>
</dbReference>
<protein>
    <recommendedName>
        <fullName evidence="1">DUF927 domain-containing protein</fullName>
    </recommendedName>
</protein>
<feature type="domain" description="DUF927" evidence="1">
    <location>
        <begin position="81"/>
        <end position="294"/>
    </location>
</feature>
<name>A0AA37M950_9HYPH</name>
<evidence type="ECO:0000259" key="1">
    <source>
        <dbReference type="Pfam" id="PF06048"/>
    </source>
</evidence>
<dbReference type="EMBL" id="BPQJ01000078">
    <property type="protein sequence ID" value="GJD66761.1"/>
    <property type="molecule type" value="Genomic_DNA"/>
</dbReference>
<proteinExistence type="predicted"/>
<dbReference type="InterPro" id="IPR009270">
    <property type="entry name" value="DUF927"/>
</dbReference>